<keyword evidence="1" id="KW-0812">Transmembrane</keyword>
<feature type="transmembrane region" description="Helical" evidence="1">
    <location>
        <begin position="32"/>
        <end position="51"/>
    </location>
</feature>
<keyword evidence="3" id="KW-1185">Reference proteome</keyword>
<feature type="transmembrane region" description="Helical" evidence="1">
    <location>
        <begin position="101"/>
        <end position="122"/>
    </location>
</feature>
<proteinExistence type="predicted"/>
<feature type="transmembrane region" description="Helical" evidence="1">
    <location>
        <begin position="242"/>
        <end position="262"/>
    </location>
</feature>
<evidence type="ECO:0000256" key="1">
    <source>
        <dbReference type="SAM" id="Phobius"/>
    </source>
</evidence>
<keyword evidence="1" id="KW-0472">Membrane</keyword>
<keyword evidence="1" id="KW-1133">Transmembrane helix</keyword>
<organism evidence="2 3">
    <name type="scientific">Stakelama flava</name>
    <dbReference type="NCBI Taxonomy" id="2860338"/>
    <lineage>
        <taxon>Bacteria</taxon>
        <taxon>Pseudomonadati</taxon>
        <taxon>Pseudomonadota</taxon>
        <taxon>Alphaproteobacteria</taxon>
        <taxon>Sphingomonadales</taxon>
        <taxon>Sphingomonadaceae</taxon>
        <taxon>Stakelama</taxon>
    </lineage>
</organism>
<accession>A0ABS6XQ55</accession>
<dbReference type="EMBL" id="JAHWZX010000016">
    <property type="protein sequence ID" value="MBW4332014.1"/>
    <property type="molecule type" value="Genomic_DNA"/>
</dbReference>
<name>A0ABS6XQ55_9SPHN</name>
<sequence length="266" mass="26976">MDIVATRLIAGGAAMLASSVLADSGLEHYRGSFANPTMVLPLGSAALSIAVNARRSGKPESGGSEAPTISHVASTAVGLIGLGFHVYNVTKRPGGLTFTNLFYGAPVGAPASLVLSGMLGGIADRLSKGEEELGPIGLTSGRAVGGVVSVGILGTVGEAALLHFRGAYHDPFMWLPVTLPPIAAISLGRDVIEDTVRPATTVLLAATAVVGILGVGFHAYGVARNMGGFRNWRQNILAGPPIPAPPAFTGLAIAGLGALLLMKARR</sequence>
<feature type="transmembrane region" description="Helical" evidence="1">
    <location>
        <begin position="72"/>
        <end position="89"/>
    </location>
</feature>
<feature type="transmembrane region" description="Helical" evidence="1">
    <location>
        <begin position="200"/>
        <end position="222"/>
    </location>
</feature>
<dbReference type="Proteomes" id="UP001197214">
    <property type="component" value="Unassembled WGS sequence"/>
</dbReference>
<reference evidence="2 3" key="1">
    <citation type="submission" date="2021-07" db="EMBL/GenBank/DDBJ databases">
        <title>Stakelama flava sp. nov., a novel endophytic bacterium isolated from branch of Kandelia candel.</title>
        <authorList>
            <person name="Tuo L."/>
        </authorList>
    </citation>
    <scope>NUCLEOTIDE SEQUENCE [LARGE SCALE GENOMIC DNA]</scope>
    <source>
        <strain evidence="2 3">CBK3Z-3</strain>
    </source>
</reference>
<evidence type="ECO:0000313" key="3">
    <source>
        <dbReference type="Proteomes" id="UP001197214"/>
    </source>
</evidence>
<evidence type="ECO:0000313" key="2">
    <source>
        <dbReference type="EMBL" id="MBW4332014.1"/>
    </source>
</evidence>
<comment type="caution">
    <text evidence="2">The sequence shown here is derived from an EMBL/GenBank/DDBJ whole genome shotgun (WGS) entry which is preliminary data.</text>
</comment>
<protein>
    <submittedName>
        <fullName evidence="2">Uncharacterized protein</fullName>
    </submittedName>
</protein>
<gene>
    <name evidence="2" type="ORF">KY084_14175</name>
</gene>
<feature type="transmembrane region" description="Helical" evidence="1">
    <location>
        <begin position="143"/>
        <end position="165"/>
    </location>
</feature>